<protein>
    <recommendedName>
        <fullName evidence="1">Calcineurin-like phosphoesterase domain-containing protein</fullName>
    </recommendedName>
</protein>
<dbReference type="CDD" id="cd00144">
    <property type="entry name" value="MPP_PPP_family"/>
    <property type="match status" value="1"/>
</dbReference>
<comment type="caution">
    <text evidence="2">The sequence shown here is derived from an EMBL/GenBank/DDBJ whole genome shotgun (WGS) entry which is preliminary data.</text>
</comment>
<dbReference type="Proteomes" id="UP000189800">
    <property type="component" value="Unassembled WGS sequence"/>
</dbReference>
<dbReference type="AlphaFoldDB" id="A0A1T0CMC5"/>
<gene>
    <name evidence="2" type="ORF">B0680_07510</name>
</gene>
<name>A0A1T0CMC5_9GAMM</name>
<dbReference type="RefSeq" id="WP_078254482.1">
    <property type="nucleotide sequence ID" value="NZ_MUYU01000017.1"/>
</dbReference>
<dbReference type="PANTHER" id="PTHR42850:SF4">
    <property type="entry name" value="ZINC-DEPENDENT ENDOPOLYPHOSPHATASE"/>
    <property type="match status" value="1"/>
</dbReference>
<proteinExistence type="predicted"/>
<dbReference type="GO" id="GO:0005737">
    <property type="term" value="C:cytoplasm"/>
    <property type="evidence" value="ECO:0007669"/>
    <property type="project" value="TreeGrafter"/>
</dbReference>
<dbReference type="GO" id="GO:0008803">
    <property type="term" value="F:bis(5'-nucleosyl)-tetraphosphatase (symmetrical) activity"/>
    <property type="evidence" value="ECO:0007669"/>
    <property type="project" value="TreeGrafter"/>
</dbReference>
<keyword evidence="3" id="KW-1185">Reference proteome</keyword>
<evidence type="ECO:0000313" key="2">
    <source>
        <dbReference type="EMBL" id="OOS23409.1"/>
    </source>
</evidence>
<feature type="domain" description="Calcineurin-like phosphoesterase" evidence="1">
    <location>
        <begin position="3"/>
        <end position="135"/>
    </location>
</feature>
<dbReference type="InterPro" id="IPR050126">
    <property type="entry name" value="Ap4A_hydrolase"/>
</dbReference>
<dbReference type="GO" id="GO:0110154">
    <property type="term" value="P:RNA decapping"/>
    <property type="evidence" value="ECO:0007669"/>
    <property type="project" value="TreeGrafter"/>
</dbReference>
<dbReference type="Pfam" id="PF00149">
    <property type="entry name" value="Metallophos"/>
    <property type="match status" value="1"/>
</dbReference>
<dbReference type="InterPro" id="IPR029052">
    <property type="entry name" value="Metallo-depent_PP-like"/>
</dbReference>
<dbReference type="OrthoDB" id="5296354at2"/>
<dbReference type="GO" id="GO:0016791">
    <property type="term" value="F:phosphatase activity"/>
    <property type="evidence" value="ECO:0007669"/>
    <property type="project" value="TreeGrafter"/>
</dbReference>
<dbReference type="InterPro" id="IPR004843">
    <property type="entry name" value="Calcineurin-like_PHP"/>
</dbReference>
<accession>A0A1T0CMC5</accession>
<organism evidence="2 3">
    <name type="scientific">Moraxella pluranimalium</name>
    <dbReference type="NCBI Taxonomy" id="470453"/>
    <lineage>
        <taxon>Bacteria</taxon>
        <taxon>Pseudomonadati</taxon>
        <taxon>Pseudomonadota</taxon>
        <taxon>Gammaproteobacteria</taxon>
        <taxon>Moraxellales</taxon>
        <taxon>Moraxellaceae</taxon>
        <taxon>Moraxella</taxon>
    </lineage>
</organism>
<evidence type="ECO:0000259" key="1">
    <source>
        <dbReference type="Pfam" id="PF00149"/>
    </source>
</evidence>
<dbReference type="Gene3D" id="3.60.21.10">
    <property type="match status" value="1"/>
</dbReference>
<sequence length="229" mass="25795">MPKIYAIGDVHGCHAQLTTLLTALSIGPDDTLIFLGDVIDRGADSKGVLDTILHYQSLCQVVLIKGNHEEMMLGAVHEREYLKYWLKFGGIETLQSFDVSTDLQGLKQIPFEYFKLLKSAVDYYETAEFIFCHATPLPHLTMDKQSDEGLRWRFIPPDGQDAHCTGKTIICGHSTQKDGKIYHHNNLICIDTCEHGNHCLTAIEVTQRQVFQADATSCRSYFLTPMNTD</sequence>
<dbReference type="SUPFAM" id="SSF56300">
    <property type="entry name" value="Metallo-dependent phosphatases"/>
    <property type="match status" value="1"/>
</dbReference>
<dbReference type="PANTHER" id="PTHR42850">
    <property type="entry name" value="METALLOPHOSPHOESTERASE"/>
    <property type="match status" value="1"/>
</dbReference>
<reference evidence="2 3" key="1">
    <citation type="submission" date="2017-02" db="EMBL/GenBank/DDBJ databases">
        <title>Draft genome sequence of Moraxella pluranimalium CCUG 54913T type strain.</title>
        <authorList>
            <person name="Salva-Serra F."/>
            <person name="Engstrom-Jakobsson H."/>
            <person name="Thorell K."/>
            <person name="Jaen-Luchoro D."/>
            <person name="Gonzales-Siles L."/>
            <person name="Karlsson R."/>
            <person name="Yazdan S."/>
            <person name="Boulund F."/>
            <person name="Johnning A."/>
            <person name="Engstrand L."/>
            <person name="Kristiansson E."/>
            <person name="Moore E."/>
        </authorList>
    </citation>
    <scope>NUCLEOTIDE SEQUENCE [LARGE SCALE GENOMIC DNA]</scope>
    <source>
        <strain evidence="2 3">CCUG 54913</strain>
    </source>
</reference>
<dbReference type="STRING" id="470453.B0680_07510"/>
<dbReference type="EMBL" id="MUYU01000017">
    <property type="protein sequence ID" value="OOS23409.1"/>
    <property type="molecule type" value="Genomic_DNA"/>
</dbReference>
<evidence type="ECO:0000313" key="3">
    <source>
        <dbReference type="Proteomes" id="UP000189800"/>
    </source>
</evidence>